<dbReference type="STRING" id="1043004.A0A074WX25"/>
<dbReference type="AlphaFoldDB" id="A0A074WX25"/>
<evidence type="ECO:0000313" key="11">
    <source>
        <dbReference type="EMBL" id="KEQ76064.1"/>
    </source>
</evidence>
<comment type="subcellular location">
    <subcellularLocation>
        <location evidence="1">Mitochondrion</location>
    </subcellularLocation>
</comment>
<dbReference type="RefSeq" id="XP_013430022.1">
    <property type="nucleotide sequence ID" value="XM_013574568.1"/>
</dbReference>
<sequence>MSLSSSKAERLAKRLADHGRHLFVYHQIWTNQVVYSLERSMNNNQVLKQLTFAGKKTLPSALRKDMWRPLFTATFPSPSQGLAAFRKLRELRMLHEHNWEHPDPNARKLPVKKERGRLIMDQKANSIADLAWVLRGQEELGVKMAEKHEANQHRIREELLALSKEAEEGGVQLLEQTLADQQATIDSMKQMQQQGGPDAPSRKQIGEAILASKQMRLRLEKMRAASQAIEDAKNKAQTQYESDDARGRAPDAISLVIEPPRIFSHPPPELSPKSKKSKSSEQVPLYTTEGVIIRWTNPLDAEFAAEWPAAVQHEFAGLARHTAAPIDQEPAFSVEDMIQRNISHKYTAMRDARQGQVEEIGEGVEEIDAADYEQLTEKSADGLGPARQ</sequence>
<accession>A0A074WX25</accession>
<feature type="coiled-coil region" evidence="9">
    <location>
        <begin position="145"/>
        <end position="191"/>
    </location>
</feature>
<keyword evidence="5" id="KW-0496">Mitochondrion</keyword>
<dbReference type="Proteomes" id="UP000027730">
    <property type="component" value="Unassembled WGS sequence"/>
</dbReference>
<dbReference type="GO" id="GO:0000150">
    <property type="term" value="F:DNA strand exchange activity"/>
    <property type="evidence" value="ECO:0007669"/>
    <property type="project" value="InterPro"/>
</dbReference>
<dbReference type="GO" id="GO:1990904">
    <property type="term" value="C:ribonucleoprotein complex"/>
    <property type="evidence" value="ECO:0007669"/>
    <property type="project" value="UniProtKB-KW"/>
</dbReference>
<evidence type="ECO:0000256" key="3">
    <source>
        <dbReference type="ARBA" id="ARBA00022980"/>
    </source>
</evidence>
<name>A0A074WX25_9PEZI</name>
<comment type="similarity">
    <text evidence="2">Belongs to the mitochondrion-specific ribosomal protein mL67 family.</text>
</comment>
<keyword evidence="6" id="KW-0804">Transcription</keyword>
<dbReference type="InterPro" id="IPR024629">
    <property type="entry name" value="Ribosomal_mL67"/>
</dbReference>
<dbReference type="OrthoDB" id="5333655at2759"/>
<evidence type="ECO:0000256" key="1">
    <source>
        <dbReference type="ARBA" id="ARBA00004173"/>
    </source>
</evidence>
<dbReference type="GeneID" id="25409217"/>
<feature type="region of interest" description="Disordered" evidence="10">
    <location>
        <begin position="260"/>
        <end position="282"/>
    </location>
</feature>
<dbReference type="HOGENOM" id="CLU_717603_0_0_1"/>
<dbReference type="Pfam" id="PF12829">
    <property type="entry name" value="Mhr1"/>
    <property type="match status" value="1"/>
</dbReference>
<dbReference type="GO" id="GO:0005840">
    <property type="term" value="C:ribosome"/>
    <property type="evidence" value="ECO:0007669"/>
    <property type="project" value="UniProtKB-KW"/>
</dbReference>
<dbReference type="GO" id="GO:0003697">
    <property type="term" value="F:single-stranded DNA binding"/>
    <property type="evidence" value="ECO:0007669"/>
    <property type="project" value="InterPro"/>
</dbReference>
<protein>
    <recommendedName>
        <fullName evidence="8">Large ribosomal subunit protein mL67</fullName>
    </recommendedName>
</protein>
<feature type="region of interest" description="Disordered" evidence="10">
    <location>
        <begin position="368"/>
        <end position="388"/>
    </location>
</feature>
<evidence type="ECO:0000313" key="12">
    <source>
        <dbReference type="Proteomes" id="UP000027730"/>
    </source>
</evidence>
<evidence type="ECO:0000256" key="8">
    <source>
        <dbReference type="ARBA" id="ARBA00035185"/>
    </source>
</evidence>
<keyword evidence="12" id="KW-1185">Reference proteome</keyword>
<keyword evidence="3" id="KW-0689">Ribosomal protein</keyword>
<evidence type="ECO:0000256" key="9">
    <source>
        <dbReference type="SAM" id="Coils"/>
    </source>
</evidence>
<feature type="region of interest" description="Disordered" evidence="10">
    <location>
        <begin position="228"/>
        <end position="247"/>
    </location>
</feature>
<evidence type="ECO:0000256" key="6">
    <source>
        <dbReference type="ARBA" id="ARBA00023163"/>
    </source>
</evidence>
<keyword evidence="4" id="KW-0805">Transcription regulation</keyword>
<gene>
    <name evidence="11" type="ORF">M436DRAFT_39538</name>
</gene>
<evidence type="ECO:0000256" key="5">
    <source>
        <dbReference type="ARBA" id="ARBA00023128"/>
    </source>
</evidence>
<keyword evidence="9" id="KW-0175">Coiled coil</keyword>
<dbReference type="GO" id="GO:0003735">
    <property type="term" value="F:structural constituent of ribosome"/>
    <property type="evidence" value="ECO:0007669"/>
    <property type="project" value="TreeGrafter"/>
</dbReference>
<dbReference type="GO" id="GO:0005739">
    <property type="term" value="C:mitochondrion"/>
    <property type="evidence" value="ECO:0007669"/>
    <property type="project" value="UniProtKB-SubCell"/>
</dbReference>
<evidence type="ECO:0000256" key="10">
    <source>
        <dbReference type="SAM" id="MobiDB-lite"/>
    </source>
</evidence>
<keyword evidence="7" id="KW-0687">Ribonucleoprotein</keyword>
<proteinExistence type="inferred from homology"/>
<dbReference type="PANTHER" id="PTHR28184:SF1">
    <property type="entry name" value="LARGE RIBOSOMAL SUBUNIT PROTEIN ML67"/>
    <property type="match status" value="1"/>
</dbReference>
<reference evidence="11 12" key="1">
    <citation type="journal article" date="2014" name="BMC Genomics">
        <title>Genome sequencing of four Aureobasidium pullulans varieties: biotechnological potential, stress tolerance, and description of new species.</title>
        <authorList>
            <person name="Gostin Ar C."/>
            <person name="Ohm R.A."/>
            <person name="Kogej T."/>
            <person name="Sonjak S."/>
            <person name="Turk M."/>
            <person name="Zajc J."/>
            <person name="Zalar P."/>
            <person name="Grube M."/>
            <person name="Sun H."/>
            <person name="Han J."/>
            <person name="Sharma A."/>
            <person name="Chiniquy J."/>
            <person name="Ngan C.Y."/>
            <person name="Lipzen A."/>
            <person name="Barry K."/>
            <person name="Grigoriev I.V."/>
            <person name="Gunde-Cimerman N."/>
        </authorList>
    </citation>
    <scope>NUCLEOTIDE SEQUENCE [LARGE SCALE GENOMIC DNA]</scope>
    <source>
        <strain evidence="11 12">CBS 147.97</strain>
    </source>
</reference>
<evidence type="ECO:0000256" key="2">
    <source>
        <dbReference type="ARBA" id="ARBA00010741"/>
    </source>
</evidence>
<evidence type="ECO:0000256" key="4">
    <source>
        <dbReference type="ARBA" id="ARBA00023015"/>
    </source>
</evidence>
<dbReference type="EMBL" id="KL584704">
    <property type="protein sequence ID" value="KEQ76064.1"/>
    <property type="molecule type" value="Genomic_DNA"/>
</dbReference>
<evidence type="ECO:0000256" key="7">
    <source>
        <dbReference type="ARBA" id="ARBA00023274"/>
    </source>
</evidence>
<dbReference type="PANTHER" id="PTHR28184">
    <property type="entry name" value="MITOCHONDRIAL HOMOLOGOUS RECOMBINATION PROTEIN 1"/>
    <property type="match status" value="1"/>
</dbReference>
<organism evidence="11 12">
    <name type="scientific">Aureobasidium namibiae CBS 147.97</name>
    <dbReference type="NCBI Taxonomy" id="1043004"/>
    <lineage>
        <taxon>Eukaryota</taxon>
        <taxon>Fungi</taxon>
        <taxon>Dikarya</taxon>
        <taxon>Ascomycota</taxon>
        <taxon>Pezizomycotina</taxon>
        <taxon>Dothideomycetes</taxon>
        <taxon>Dothideomycetidae</taxon>
        <taxon>Dothideales</taxon>
        <taxon>Saccotheciaceae</taxon>
        <taxon>Aureobasidium</taxon>
    </lineage>
</organism>